<dbReference type="HOGENOM" id="CLU_140456_0_0_1"/>
<gene>
    <name evidence="1" type="ORF">COCC4DRAFT_155236</name>
</gene>
<reference evidence="1 2" key="1">
    <citation type="journal article" date="2012" name="PLoS Pathog.">
        <title>Diverse lifestyles and strategies of plant pathogenesis encoded in the genomes of eighteen Dothideomycetes fungi.</title>
        <authorList>
            <person name="Ohm R.A."/>
            <person name="Feau N."/>
            <person name="Henrissat B."/>
            <person name="Schoch C.L."/>
            <person name="Horwitz B.A."/>
            <person name="Barry K.W."/>
            <person name="Condon B.J."/>
            <person name="Copeland A.C."/>
            <person name="Dhillon B."/>
            <person name="Glaser F."/>
            <person name="Hesse C.N."/>
            <person name="Kosti I."/>
            <person name="LaButti K."/>
            <person name="Lindquist E.A."/>
            <person name="Lucas S."/>
            <person name="Salamov A.A."/>
            <person name="Bradshaw R.E."/>
            <person name="Ciuffetti L."/>
            <person name="Hamelin R.C."/>
            <person name="Kema G.H.J."/>
            <person name="Lawrence C."/>
            <person name="Scott J.A."/>
            <person name="Spatafora J.W."/>
            <person name="Turgeon B.G."/>
            <person name="de Wit P.J.G.M."/>
            <person name="Zhong S."/>
            <person name="Goodwin S.B."/>
            <person name="Grigoriev I.V."/>
        </authorList>
    </citation>
    <scope>NUCLEOTIDE SEQUENCE [LARGE SCALE GENOMIC DNA]</scope>
    <source>
        <strain evidence="2">C4 / ATCC 48331 / race T</strain>
    </source>
</reference>
<feature type="non-terminal residue" evidence="1">
    <location>
        <position position="1"/>
    </location>
</feature>
<dbReference type="Proteomes" id="UP000012338">
    <property type="component" value="Unassembled WGS sequence"/>
</dbReference>
<keyword evidence="2" id="KW-1185">Reference proteome</keyword>
<dbReference type="AlphaFoldDB" id="N4WEG0"/>
<name>N4WEG0_COCH4</name>
<evidence type="ECO:0008006" key="3">
    <source>
        <dbReference type="Google" id="ProtNLM"/>
    </source>
</evidence>
<reference evidence="2" key="2">
    <citation type="journal article" date="2013" name="PLoS Genet.">
        <title>Comparative genome structure, secondary metabolite, and effector coding capacity across Cochliobolus pathogens.</title>
        <authorList>
            <person name="Condon B.J."/>
            <person name="Leng Y."/>
            <person name="Wu D."/>
            <person name="Bushley K.E."/>
            <person name="Ohm R.A."/>
            <person name="Otillar R."/>
            <person name="Martin J."/>
            <person name="Schackwitz W."/>
            <person name="Grimwood J."/>
            <person name="MohdZainudin N."/>
            <person name="Xue C."/>
            <person name="Wang R."/>
            <person name="Manning V.A."/>
            <person name="Dhillon B."/>
            <person name="Tu Z.J."/>
            <person name="Steffenson B.J."/>
            <person name="Salamov A."/>
            <person name="Sun H."/>
            <person name="Lowry S."/>
            <person name="LaButti K."/>
            <person name="Han J."/>
            <person name="Copeland A."/>
            <person name="Lindquist E."/>
            <person name="Barry K."/>
            <person name="Schmutz J."/>
            <person name="Baker S.E."/>
            <person name="Ciuffetti L.M."/>
            <person name="Grigoriev I.V."/>
            <person name="Zhong S."/>
            <person name="Turgeon B.G."/>
        </authorList>
    </citation>
    <scope>NUCLEOTIDE SEQUENCE [LARGE SCALE GENOMIC DNA]</scope>
    <source>
        <strain evidence="2">C4 / ATCC 48331 / race T</strain>
    </source>
</reference>
<accession>N4WEG0</accession>
<sequence length="115" mass="13320">KIRKQIAIPSTRREVSSAFYQLKLGHCYLRSFLFNRGKVDSKVCPCNYRATQDVRHILLSCALYREAREKMQETSKDPLSLNFLLETSIGIQVTIRFIEETKAGTQAWYKGDTEN</sequence>
<proteinExistence type="predicted"/>
<evidence type="ECO:0000313" key="1">
    <source>
        <dbReference type="EMBL" id="ENH98658.1"/>
    </source>
</evidence>
<protein>
    <recommendedName>
        <fullName evidence="3">Reverse transcriptase zinc-binding domain-containing protein</fullName>
    </recommendedName>
</protein>
<evidence type="ECO:0000313" key="2">
    <source>
        <dbReference type="Proteomes" id="UP000012338"/>
    </source>
</evidence>
<organism evidence="1 2">
    <name type="scientific">Cochliobolus heterostrophus (strain C4 / ATCC 48331 / race T)</name>
    <name type="common">Southern corn leaf blight fungus</name>
    <name type="synonym">Bipolaris maydis</name>
    <dbReference type="NCBI Taxonomy" id="665024"/>
    <lineage>
        <taxon>Eukaryota</taxon>
        <taxon>Fungi</taxon>
        <taxon>Dikarya</taxon>
        <taxon>Ascomycota</taxon>
        <taxon>Pezizomycotina</taxon>
        <taxon>Dothideomycetes</taxon>
        <taxon>Pleosporomycetidae</taxon>
        <taxon>Pleosporales</taxon>
        <taxon>Pleosporineae</taxon>
        <taxon>Pleosporaceae</taxon>
        <taxon>Bipolaris</taxon>
    </lineage>
</organism>
<dbReference type="OrthoDB" id="3689008at2759"/>
<dbReference type="EMBL" id="KB733512">
    <property type="protein sequence ID" value="ENH98658.1"/>
    <property type="molecule type" value="Genomic_DNA"/>
</dbReference>